<dbReference type="InterPro" id="IPR021710">
    <property type="entry name" value="DUF3293"/>
</dbReference>
<gene>
    <name evidence="1" type="ORF">B3C1_14982</name>
</gene>
<evidence type="ECO:0000313" key="2">
    <source>
        <dbReference type="Proteomes" id="UP000006755"/>
    </source>
</evidence>
<dbReference type="AlphaFoldDB" id="K2J3H2"/>
<accession>K2J3H2</accession>
<proteinExistence type="predicted"/>
<keyword evidence="2" id="KW-1185">Reference proteome</keyword>
<evidence type="ECO:0000313" key="1">
    <source>
        <dbReference type="EMBL" id="EKE69608.1"/>
    </source>
</evidence>
<dbReference type="STRING" id="745411.B3C1_14982"/>
<dbReference type="EMBL" id="AMRI01000023">
    <property type="protein sequence ID" value="EKE69608.1"/>
    <property type="molecule type" value="Genomic_DNA"/>
</dbReference>
<name>K2J3H2_9GAMM</name>
<dbReference type="OrthoDB" id="5604578at2"/>
<organism evidence="1 2">
    <name type="scientific">Gallaecimonas xiamenensis 3-C-1</name>
    <dbReference type="NCBI Taxonomy" id="745411"/>
    <lineage>
        <taxon>Bacteria</taxon>
        <taxon>Pseudomonadati</taxon>
        <taxon>Pseudomonadota</taxon>
        <taxon>Gammaproteobacteria</taxon>
        <taxon>Enterobacterales</taxon>
        <taxon>Gallaecimonadaceae</taxon>
        <taxon>Gallaecimonas</taxon>
    </lineage>
</organism>
<sequence>MELWQLYQNTVFLMPKTPSRRLAFAIVTAHNPRGKALGEEANHYRDQRLEAELLGAGFHPLPLWGCSPDLKHREKSWAVVMAKTRAVELGLRLEQNAIYWVEQDRLYLVPCLLTEDECCLGRFSERLFDAELGGPGGF</sequence>
<reference evidence="1 2" key="1">
    <citation type="journal article" date="2012" name="J. Bacteriol.">
        <title>Genome Sequence of Gallaecimonas xiamenensis Type Strain 3-C-1.</title>
        <authorList>
            <person name="Lai Q."/>
            <person name="Wang L."/>
            <person name="Wang W."/>
            <person name="Shao Z."/>
        </authorList>
    </citation>
    <scope>NUCLEOTIDE SEQUENCE [LARGE SCALE GENOMIC DNA]</scope>
    <source>
        <strain evidence="1 2">3-C-1</strain>
    </source>
</reference>
<evidence type="ECO:0008006" key="3">
    <source>
        <dbReference type="Google" id="ProtNLM"/>
    </source>
</evidence>
<protein>
    <recommendedName>
        <fullName evidence="3">DUF3293 domain-containing protein</fullName>
    </recommendedName>
</protein>
<dbReference type="eggNOG" id="ENOG5032WKV">
    <property type="taxonomic scope" value="Bacteria"/>
</dbReference>
<dbReference type="Pfam" id="PF11697">
    <property type="entry name" value="DUF3293"/>
    <property type="match status" value="1"/>
</dbReference>
<dbReference type="Proteomes" id="UP000006755">
    <property type="component" value="Unassembled WGS sequence"/>
</dbReference>
<comment type="caution">
    <text evidence="1">The sequence shown here is derived from an EMBL/GenBank/DDBJ whole genome shotgun (WGS) entry which is preliminary data.</text>
</comment>